<accession>J9D3L4</accession>
<gene>
    <name evidence="1" type="ORF">EVA_04640</name>
</gene>
<comment type="caution">
    <text evidence="1">The sequence shown here is derived from an EMBL/GenBank/DDBJ whole genome shotgun (WGS) entry which is preliminary data.</text>
</comment>
<protein>
    <submittedName>
        <fullName evidence="1">Secreted protein</fullName>
    </submittedName>
</protein>
<organism evidence="1">
    <name type="scientific">gut metagenome</name>
    <dbReference type="NCBI Taxonomy" id="749906"/>
    <lineage>
        <taxon>unclassified sequences</taxon>
        <taxon>metagenomes</taxon>
        <taxon>organismal metagenomes</taxon>
    </lineage>
</organism>
<evidence type="ECO:0000313" key="1">
    <source>
        <dbReference type="EMBL" id="EJX07246.1"/>
    </source>
</evidence>
<name>J9D3L4_9ZZZZ</name>
<proteinExistence type="predicted"/>
<dbReference type="EMBL" id="AMCI01000929">
    <property type="protein sequence ID" value="EJX07246.1"/>
    <property type="molecule type" value="Genomic_DNA"/>
</dbReference>
<dbReference type="AlphaFoldDB" id="J9D3L4"/>
<reference evidence="1" key="1">
    <citation type="journal article" date="2012" name="PLoS ONE">
        <title>Gene sets for utilization of primary and secondary nutrition supplies in the distal gut of endangered iberian lynx.</title>
        <authorList>
            <person name="Alcaide M."/>
            <person name="Messina E."/>
            <person name="Richter M."/>
            <person name="Bargiela R."/>
            <person name="Peplies J."/>
            <person name="Huws S.A."/>
            <person name="Newbold C.J."/>
            <person name="Golyshin P.N."/>
            <person name="Simon M.A."/>
            <person name="Lopez G."/>
            <person name="Yakimov M.M."/>
            <person name="Ferrer M."/>
        </authorList>
    </citation>
    <scope>NUCLEOTIDE SEQUENCE</scope>
</reference>
<sequence>MGKWFKMTMALAIVCLWSGLAMAQDIEVKRVEVSALDYTSSKKDLKDKLGKVCPAIKVQVPGLDNLTFKEAQGEVYFNAGEYTLFVPSDTRQLTIMDGAKQLCTIDFAKWNIASLTPATTYQVIMSVNRQLNLVFQVQPVSAKVTVSGQPVVLDKDGVGSFVYSLNQLYQYSVSAPGYKTVEESFMVTPEDDALEPLHIALEQKLAPMQFKGNVKEFELIIDGESWGMVKKGQTVDVPVGSWKFEAKADNYYPWSAPVTIRENADNQLYVEMNKEKAKSGDLRNRFSIFAGGGVAFPFGDRTNMDKDHAKGFPVRLGIDWEMFITRWFTLRPGIEYEHFAGPEMKRYSGVSQYPHAVNFSVSANLNIPIGKFNRNHFSIGVGPVAGYVFYTKKEDATGTVTSESGEVLDVGDKGELMYGVRADVRFTIQHVIFGFNADYLRSKTIISKDGMITPMLYLGYKF</sequence>